<keyword evidence="2 4" id="KW-0548">Nucleotidyltransferase</keyword>
<dbReference type="InterPro" id="IPR050065">
    <property type="entry name" value="GlmU-like"/>
</dbReference>
<gene>
    <name evidence="4" type="ORF">HGMM_F23D12C19</name>
</gene>
<dbReference type="PANTHER" id="PTHR43584:SF8">
    <property type="entry name" value="N-ACETYLMURAMATE ALPHA-1-PHOSPHATE URIDYLYLTRANSFERASE"/>
    <property type="match status" value="1"/>
</dbReference>
<feature type="domain" description="MobA-like NTP transferase" evidence="3">
    <location>
        <begin position="3"/>
        <end position="128"/>
    </location>
</feature>
<dbReference type="SUPFAM" id="SSF53448">
    <property type="entry name" value="Nucleotide-diphospho-sugar transferases"/>
    <property type="match status" value="1"/>
</dbReference>
<dbReference type="InterPro" id="IPR029044">
    <property type="entry name" value="Nucleotide-diphossugar_trans"/>
</dbReference>
<dbReference type="CDD" id="cd02523">
    <property type="entry name" value="PC_cytidylyltransferase"/>
    <property type="match status" value="1"/>
</dbReference>
<dbReference type="EMBL" id="AP011710">
    <property type="protein sequence ID" value="BAL55140.1"/>
    <property type="molecule type" value="Genomic_DNA"/>
</dbReference>
<protein>
    <submittedName>
        <fullName evidence="4">Glucose-1-phosphate cytidylyltransferase</fullName>
    </submittedName>
</protein>
<name>H5SG54_9BACT</name>
<evidence type="ECO:0000256" key="2">
    <source>
        <dbReference type="ARBA" id="ARBA00022695"/>
    </source>
</evidence>
<evidence type="ECO:0000259" key="3">
    <source>
        <dbReference type="Pfam" id="PF12804"/>
    </source>
</evidence>
<proteinExistence type="predicted"/>
<sequence length="252" mass="28423">MNAVILAAGCSTRLYPLTSERPKCLLEVGGKTLLEHQLEALATCHLNEAIIVTGYLADHVSAKLVEIRQRYPLPLRLVHNPLYAETNNIYSLWMAREAVRKTDFLCLHADVLFHPQMLRKAATLEEAACLVVDRELLEETMKVRIEQDRIVAVGKHVREPEASGTFVGLAKFSGDGGRALFHEIEQLLGEGHKDAYFTAAVERLAVKGFPVAVCFTEGLPWIEIDVLEDLERARRDVHPTIERSLHQRRRVE</sequence>
<accession>H5SG54</accession>
<organism evidence="4">
    <name type="scientific">uncultured Acidobacteriota bacterium</name>
    <dbReference type="NCBI Taxonomy" id="171953"/>
    <lineage>
        <taxon>Bacteria</taxon>
        <taxon>Pseudomonadati</taxon>
        <taxon>Acidobacteriota</taxon>
        <taxon>environmental samples</taxon>
    </lineage>
</organism>
<reference evidence="4" key="1">
    <citation type="journal article" date="2005" name="Environ. Microbiol.">
        <title>Genetic and functional properties of uncultivated thermophilic crenarchaeotes from a subsurface gold mine as revealed by analysis of genome fragments.</title>
        <authorList>
            <person name="Nunoura T."/>
            <person name="Hirayama H."/>
            <person name="Takami H."/>
            <person name="Oida H."/>
            <person name="Nishi S."/>
            <person name="Shimamura S."/>
            <person name="Suzuki Y."/>
            <person name="Inagaki F."/>
            <person name="Takai K."/>
            <person name="Nealson K.H."/>
            <person name="Horikoshi K."/>
        </authorList>
    </citation>
    <scope>NUCLEOTIDE SEQUENCE</scope>
</reference>
<keyword evidence="1 4" id="KW-0808">Transferase</keyword>
<evidence type="ECO:0000256" key="1">
    <source>
        <dbReference type="ARBA" id="ARBA00022679"/>
    </source>
</evidence>
<dbReference type="Pfam" id="PF12804">
    <property type="entry name" value="NTP_transf_3"/>
    <property type="match status" value="1"/>
</dbReference>
<dbReference type="PANTHER" id="PTHR43584">
    <property type="entry name" value="NUCLEOTIDYL TRANSFERASE"/>
    <property type="match status" value="1"/>
</dbReference>
<evidence type="ECO:0000313" key="4">
    <source>
        <dbReference type="EMBL" id="BAL55140.1"/>
    </source>
</evidence>
<dbReference type="AlphaFoldDB" id="H5SG54"/>
<dbReference type="InterPro" id="IPR025877">
    <property type="entry name" value="MobA-like_NTP_Trfase"/>
</dbReference>
<dbReference type="Gene3D" id="3.90.550.10">
    <property type="entry name" value="Spore Coat Polysaccharide Biosynthesis Protein SpsA, Chain A"/>
    <property type="match status" value="1"/>
</dbReference>
<reference evidence="4" key="2">
    <citation type="journal article" date="2012" name="PLoS ONE">
        <title>A Deeply Branching Thermophilic Bacterium with an Ancient Acetyl-CoA Pathway Dominates a Subsurface Ecosystem.</title>
        <authorList>
            <person name="Takami H."/>
            <person name="Noguchi H."/>
            <person name="Takaki Y."/>
            <person name="Uchiyama I."/>
            <person name="Toyoda A."/>
            <person name="Nishi S."/>
            <person name="Chee G.-J."/>
            <person name="Arai W."/>
            <person name="Nunoura T."/>
            <person name="Itoh T."/>
            <person name="Hattori M."/>
            <person name="Takai K."/>
        </authorList>
    </citation>
    <scope>NUCLEOTIDE SEQUENCE</scope>
</reference>
<dbReference type="GO" id="GO:0016779">
    <property type="term" value="F:nucleotidyltransferase activity"/>
    <property type="evidence" value="ECO:0007669"/>
    <property type="project" value="UniProtKB-KW"/>
</dbReference>